<evidence type="ECO:0000313" key="1">
    <source>
        <dbReference type="EMBL" id="SVD93493.1"/>
    </source>
</evidence>
<protein>
    <submittedName>
        <fullName evidence="1">Uncharacterized protein</fullName>
    </submittedName>
</protein>
<name>A0A382ZDD9_9ZZZZ</name>
<dbReference type="AlphaFoldDB" id="A0A382ZDD9"/>
<gene>
    <name evidence="1" type="ORF">METZ01_LOCUS446347</name>
</gene>
<proteinExistence type="predicted"/>
<dbReference type="EMBL" id="UINC01182985">
    <property type="protein sequence ID" value="SVD93493.1"/>
    <property type="molecule type" value="Genomic_DNA"/>
</dbReference>
<reference evidence="1" key="1">
    <citation type="submission" date="2018-05" db="EMBL/GenBank/DDBJ databases">
        <authorList>
            <person name="Lanie J.A."/>
            <person name="Ng W.-L."/>
            <person name="Kazmierczak K.M."/>
            <person name="Andrzejewski T.M."/>
            <person name="Davidsen T.M."/>
            <person name="Wayne K.J."/>
            <person name="Tettelin H."/>
            <person name="Glass J.I."/>
            <person name="Rusch D."/>
            <person name="Podicherti R."/>
            <person name="Tsui H.-C.T."/>
            <person name="Winkler M.E."/>
        </authorList>
    </citation>
    <scope>NUCLEOTIDE SEQUENCE</scope>
</reference>
<sequence>MGIYMGTFYLQSHNDLLTLFLNIGGKERSKVGYKNLGFLVHSKAVRILDFGHVYELFSASAKELQGKYSFSGFRQFELHQTIKNYVHFISRARELNIENHIDDSFLNYIIAIDLLLGDENVLAKSVTFRTSVLTHKQFNNTFHQQKEKIKKLYKSRSKYVHEGKSVEENELNEIVEIVDEIFKCLMRLQNTKDAKEKKFREKWIKELDFLASAAEAGRDISEEDFRNVGVEF</sequence>
<organism evidence="1">
    <name type="scientific">marine metagenome</name>
    <dbReference type="NCBI Taxonomy" id="408172"/>
    <lineage>
        <taxon>unclassified sequences</taxon>
        <taxon>metagenomes</taxon>
        <taxon>ecological metagenomes</taxon>
    </lineage>
</organism>
<accession>A0A382ZDD9</accession>